<protein>
    <submittedName>
        <fullName evidence="1">Uncharacterized protein</fullName>
    </submittedName>
</protein>
<evidence type="ECO:0000313" key="1">
    <source>
        <dbReference type="EMBL" id="ETO10838.1"/>
    </source>
</evidence>
<comment type="caution">
    <text evidence="1">The sequence shown here is derived from an EMBL/GenBank/DDBJ whole genome shotgun (WGS) entry which is preliminary data.</text>
</comment>
<dbReference type="EMBL" id="ASPP01023078">
    <property type="protein sequence ID" value="ETO10838.1"/>
    <property type="molecule type" value="Genomic_DNA"/>
</dbReference>
<gene>
    <name evidence="1" type="ORF">RFI_26539</name>
</gene>
<name>X6MA08_RETFI</name>
<keyword evidence="2" id="KW-1185">Reference proteome</keyword>
<evidence type="ECO:0000313" key="2">
    <source>
        <dbReference type="Proteomes" id="UP000023152"/>
    </source>
</evidence>
<dbReference type="Proteomes" id="UP000023152">
    <property type="component" value="Unassembled WGS sequence"/>
</dbReference>
<accession>X6MA08</accession>
<sequence>MHVVIGWSGNRLLVANECKDKNNTNIKKVLYVMALTNEETFEAMSSICNGKRCSIDPIADILENRCSLIDEKYQLIQYLNEQKYDRSNLEEKKIENCENNQIDNAQYVDDSRSNITGNNWTNISKTWTDMQIDVTKLLAQIQFVLFIISSFYRSIQNCTSKLSPTCNSPIFWTDPNTYSKEKKESPTKRIKIRIFKKTSNINIWHKKILFVLANLNFHLQGRVSESKVIILP</sequence>
<organism evidence="1 2">
    <name type="scientific">Reticulomyxa filosa</name>
    <dbReference type="NCBI Taxonomy" id="46433"/>
    <lineage>
        <taxon>Eukaryota</taxon>
        <taxon>Sar</taxon>
        <taxon>Rhizaria</taxon>
        <taxon>Retaria</taxon>
        <taxon>Foraminifera</taxon>
        <taxon>Monothalamids</taxon>
        <taxon>Reticulomyxidae</taxon>
        <taxon>Reticulomyxa</taxon>
    </lineage>
</organism>
<reference evidence="1 2" key="1">
    <citation type="journal article" date="2013" name="Curr. Biol.">
        <title>The Genome of the Foraminiferan Reticulomyxa filosa.</title>
        <authorList>
            <person name="Glockner G."/>
            <person name="Hulsmann N."/>
            <person name="Schleicher M."/>
            <person name="Noegel A.A."/>
            <person name="Eichinger L."/>
            <person name="Gallinger C."/>
            <person name="Pawlowski J."/>
            <person name="Sierra R."/>
            <person name="Euteneuer U."/>
            <person name="Pillet L."/>
            <person name="Moustafa A."/>
            <person name="Platzer M."/>
            <person name="Groth M."/>
            <person name="Szafranski K."/>
            <person name="Schliwa M."/>
        </authorList>
    </citation>
    <scope>NUCLEOTIDE SEQUENCE [LARGE SCALE GENOMIC DNA]</scope>
</reference>
<proteinExistence type="predicted"/>
<dbReference type="AlphaFoldDB" id="X6MA08"/>